<evidence type="ECO:0000313" key="2">
    <source>
        <dbReference type="EMBL" id="MEK8129818.1"/>
    </source>
</evidence>
<proteinExistence type="predicted"/>
<dbReference type="EMBL" id="JBBPCC010000011">
    <property type="protein sequence ID" value="MEK8129818.1"/>
    <property type="molecule type" value="Genomic_DNA"/>
</dbReference>
<feature type="domain" description="ThuA-like" evidence="1">
    <location>
        <begin position="34"/>
        <end position="210"/>
    </location>
</feature>
<dbReference type="PANTHER" id="PTHR40469:SF2">
    <property type="entry name" value="GALACTOSE-BINDING DOMAIN-LIKE SUPERFAMILY PROTEIN"/>
    <property type="match status" value="1"/>
</dbReference>
<dbReference type="SUPFAM" id="SSF52317">
    <property type="entry name" value="Class I glutamine amidotransferase-like"/>
    <property type="match status" value="1"/>
</dbReference>
<evidence type="ECO:0000259" key="1">
    <source>
        <dbReference type="Pfam" id="PF06283"/>
    </source>
</evidence>
<dbReference type="InterPro" id="IPR029062">
    <property type="entry name" value="Class_I_gatase-like"/>
</dbReference>
<organism evidence="2 3">
    <name type="scientific">Paenibacillus filicis</name>
    <dbReference type="NCBI Taxonomy" id="669464"/>
    <lineage>
        <taxon>Bacteria</taxon>
        <taxon>Bacillati</taxon>
        <taxon>Bacillota</taxon>
        <taxon>Bacilli</taxon>
        <taxon>Bacillales</taxon>
        <taxon>Paenibacillaceae</taxon>
        <taxon>Paenibacillus</taxon>
    </lineage>
</organism>
<dbReference type="RefSeq" id="WP_341416927.1">
    <property type="nucleotide sequence ID" value="NZ_JBBPCC010000011.1"/>
</dbReference>
<comment type="caution">
    <text evidence="2">The sequence shown here is derived from an EMBL/GenBank/DDBJ whole genome shotgun (WGS) entry which is preliminary data.</text>
</comment>
<dbReference type="Gene3D" id="3.40.50.880">
    <property type="match status" value="1"/>
</dbReference>
<dbReference type="Pfam" id="PF06283">
    <property type="entry name" value="ThuA"/>
    <property type="match status" value="1"/>
</dbReference>
<gene>
    <name evidence="2" type="ORF">WMW72_18095</name>
</gene>
<accession>A0ABU9DLT7</accession>
<sequence length="212" mass="23891">MTNQRNALLIGDDTNASYHPLEAVKQEIIDVFQGHLNIHSTEDRTQLEPEQLSSYDLCISYTDSWRVQVTPAQTASLLAYVSGGGGLLIIHNGISLQARYELTQLAGAKFTGHPPYAPLEFTLPPGGADHEIMQGIQAFAMDEEPYRFDFDPFTEKTVLLEYTHEGASWPAAWAHQYGLGRVVYLMPGHHVHSFLHPEYRKLILQSGQWAWR</sequence>
<dbReference type="Proteomes" id="UP001469365">
    <property type="component" value="Unassembled WGS sequence"/>
</dbReference>
<reference evidence="2 3" key="1">
    <citation type="submission" date="2024-04" db="EMBL/GenBank/DDBJ databases">
        <title>draft genome sequnece of Paenibacillus filicis.</title>
        <authorList>
            <person name="Kim D.-U."/>
        </authorList>
    </citation>
    <scope>NUCLEOTIDE SEQUENCE [LARGE SCALE GENOMIC DNA]</scope>
    <source>
        <strain evidence="2 3">KACC14197</strain>
    </source>
</reference>
<keyword evidence="3" id="KW-1185">Reference proteome</keyword>
<protein>
    <submittedName>
        <fullName evidence="2">ThuA domain-containing protein</fullName>
    </submittedName>
</protein>
<dbReference type="PANTHER" id="PTHR40469">
    <property type="entry name" value="SECRETED GLYCOSYL HYDROLASE"/>
    <property type="match status" value="1"/>
</dbReference>
<evidence type="ECO:0000313" key="3">
    <source>
        <dbReference type="Proteomes" id="UP001469365"/>
    </source>
</evidence>
<dbReference type="InterPro" id="IPR029010">
    <property type="entry name" value="ThuA-like"/>
</dbReference>
<name>A0ABU9DLT7_9BACL</name>